<organism evidence="1 2">
    <name type="scientific">Amycolatopsis pithecellobii</name>
    <dbReference type="NCBI Taxonomy" id="664692"/>
    <lineage>
        <taxon>Bacteria</taxon>
        <taxon>Bacillati</taxon>
        <taxon>Actinomycetota</taxon>
        <taxon>Actinomycetes</taxon>
        <taxon>Pseudonocardiales</taxon>
        <taxon>Pseudonocardiaceae</taxon>
        <taxon>Amycolatopsis</taxon>
    </lineage>
</organism>
<name>A0A6N7Z9N3_9PSEU</name>
<accession>A0A6N7Z9N3</accession>
<dbReference type="Gene3D" id="3.30.530.20">
    <property type="match status" value="1"/>
</dbReference>
<sequence length="119" mass="13045">MTMTARTISISIDRPYAEVYRFLAEPDNFSRWASGMDATAELTTTPPNEFGVLDHTVHLPDGQNVYVPMRTVHNGAGTEVLFTVFRLPDMDDAAFAADAEAVLKDLRVLKGLLESGLGD</sequence>
<gene>
    <name evidence="1" type="ORF">GKO32_31370</name>
</gene>
<reference evidence="1 2" key="1">
    <citation type="submission" date="2019-11" db="EMBL/GenBank/DDBJ databases">
        <title>Draft genome of Amycolatopsis RM579.</title>
        <authorList>
            <person name="Duangmal K."/>
            <person name="Mingma R."/>
        </authorList>
    </citation>
    <scope>NUCLEOTIDE SEQUENCE [LARGE SCALE GENOMIC DNA]</scope>
    <source>
        <strain evidence="1 2">RM579</strain>
    </source>
</reference>
<protein>
    <submittedName>
        <fullName evidence="1">SRPBCC family protein</fullName>
    </submittedName>
</protein>
<dbReference type="SUPFAM" id="SSF55961">
    <property type="entry name" value="Bet v1-like"/>
    <property type="match status" value="1"/>
</dbReference>
<dbReference type="EMBL" id="WMBA01000068">
    <property type="protein sequence ID" value="MTD58447.1"/>
    <property type="molecule type" value="Genomic_DNA"/>
</dbReference>
<comment type="caution">
    <text evidence="1">The sequence shown here is derived from an EMBL/GenBank/DDBJ whole genome shotgun (WGS) entry which is preliminary data.</text>
</comment>
<keyword evidence="2" id="KW-1185">Reference proteome</keyword>
<evidence type="ECO:0000313" key="1">
    <source>
        <dbReference type="EMBL" id="MTD58447.1"/>
    </source>
</evidence>
<dbReference type="OrthoDB" id="880456at2"/>
<dbReference type="InterPro" id="IPR023393">
    <property type="entry name" value="START-like_dom_sf"/>
</dbReference>
<proteinExistence type="predicted"/>
<evidence type="ECO:0000313" key="2">
    <source>
        <dbReference type="Proteomes" id="UP000440096"/>
    </source>
</evidence>
<dbReference type="Proteomes" id="UP000440096">
    <property type="component" value="Unassembled WGS sequence"/>
</dbReference>
<dbReference type="AlphaFoldDB" id="A0A6N7Z9N3"/>